<gene>
    <name evidence="2" type="ORF">AB852_12200</name>
</gene>
<evidence type="ECO:0000313" key="2">
    <source>
        <dbReference type="EMBL" id="OKH94901.1"/>
    </source>
</evidence>
<dbReference type="NCBIfam" id="TIGR04267">
    <property type="entry name" value="mod_HExxH"/>
    <property type="match status" value="1"/>
</dbReference>
<protein>
    <recommendedName>
        <fullName evidence="4">HEXXH motif domain-containing protein</fullName>
    </recommendedName>
</protein>
<evidence type="ECO:0000256" key="1">
    <source>
        <dbReference type="SAM" id="MobiDB-lite"/>
    </source>
</evidence>
<sequence length="375" mass="39611">MNGGRAVLVGPACRSGRITRIDHWDGLSGGCVRIEPDAGSARSDEDRLDELVAGCLTAAGCAAGTWTPTDLRYPGLHATAHRTQRARRTATPALEQSRTGAPAAAGAEGGAASGALEQTEERVRAMVLRARRSQARARSVEKRTGWAVDLAPSGEDHLAQSVRRALRQAPAPADGSRGGRTAEVTDWSAEQHEVFEEGCRILQAAWPQMLAELRVTLRQVALLGGWGIDGFTDFTVHGAVFVNSRRLGDQGTEGLAGRFRLVEALVHEGTHNRCDAAAASAAFLRASGAQELASTPLRADPRPLAGLFQQVAVLARSVLLYRRLPDGPAVRDRHAVLLEQGGRGAATLRGRAGALTDAGRELLDQAEAVFATGAP</sequence>
<name>A0A1Q4VAM4_9ACTN</name>
<feature type="compositionally biased region" description="Basic residues" evidence="1">
    <location>
        <begin position="79"/>
        <end position="88"/>
    </location>
</feature>
<evidence type="ECO:0000313" key="3">
    <source>
        <dbReference type="Proteomes" id="UP000186455"/>
    </source>
</evidence>
<feature type="region of interest" description="Disordered" evidence="1">
    <location>
        <begin position="79"/>
        <end position="117"/>
    </location>
</feature>
<dbReference type="STRING" id="1048205.AB852_12200"/>
<dbReference type="Proteomes" id="UP000186455">
    <property type="component" value="Unassembled WGS sequence"/>
</dbReference>
<dbReference type="EMBL" id="LFBV01000002">
    <property type="protein sequence ID" value="OKH94901.1"/>
    <property type="molecule type" value="Genomic_DNA"/>
</dbReference>
<keyword evidence="3" id="KW-1185">Reference proteome</keyword>
<dbReference type="InterPro" id="IPR026337">
    <property type="entry name" value="AKG_HExxH"/>
</dbReference>
<evidence type="ECO:0008006" key="4">
    <source>
        <dbReference type="Google" id="ProtNLM"/>
    </source>
</evidence>
<reference evidence="2 3" key="1">
    <citation type="submission" date="2015-06" db="EMBL/GenBank/DDBJ databases">
        <title>Cloning and characterization of the uncialamcin biosynthetic gene cluster.</title>
        <authorList>
            <person name="Yan X."/>
            <person name="Huang T."/>
            <person name="Ge H."/>
            <person name="Shen B."/>
        </authorList>
    </citation>
    <scope>NUCLEOTIDE SEQUENCE [LARGE SCALE GENOMIC DNA]</scope>
    <source>
        <strain evidence="2 3">DCA2648</strain>
    </source>
</reference>
<proteinExistence type="predicted"/>
<organism evidence="2 3">
    <name type="scientific">Streptomyces uncialis</name>
    <dbReference type="NCBI Taxonomy" id="1048205"/>
    <lineage>
        <taxon>Bacteria</taxon>
        <taxon>Bacillati</taxon>
        <taxon>Actinomycetota</taxon>
        <taxon>Actinomycetes</taxon>
        <taxon>Kitasatosporales</taxon>
        <taxon>Streptomycetaceae</taxon>
        <taxon>Streptomyces</taxon>
    </lineage>
</organism>
<comment type="caution">
    <text evidence="2">The sequence shown here is derived from an EMBL/GenBank/DDBJ whole genome shotgun (WGS) entry which is preliminary data.</text>
</comment>
<dbReference type="AlphaFoldDB" id="A0A1Q4VAM4"/>
<accession>A0A1Q4VAM4</accession>